<evidence type="ECO:0000313" key="2">
    <source>
        <dbReference type="EMBL" id="GGX46246.1"/>
    </source>
</evidence>
<reference evidence="2" key="2">
    <citation type="submission" date="2020-09" db="EMBL/GenBank/DDBJ databases">
        <authorList>
            <person name="Sun Q."/>
            <person name="Kim S."/>
        </authorList>
    </citation>
    <scope>NUCLEOTIDE SEQUENCE</scope>
    <source>
        <strain evidence="2">KCTC 22169</strain>
    </source>
</reference>
<sequence length="101" mass="11282">MENTPETHEMTLSSPEDGLMIHPDVRAMDPDMLQGILCRSKALLSLLSSYFEAPLEQRGFKVSDQIVSNTLWQLNGNLELIEAVVGRTDSNQPLPQHSDCE</sequence>
<dbReference type="RefSeq" id="WP_189607541.1">
    <property type="nucleotide sequence ID" value="NZ_BMXR01000002.1"/>
</dbReference>
<feature type="region of interest" description="Disordered" evidence="1">
    <location>
        <begin position="1"/>
        <end position="22"/>
    </location>
</feature>
<dbReference type="AlphaFoldDB" id="A0A918K373"/>
<protein>
    <submittedName>
        <fullName evidence="2">Uncharacterized protein</fullName>
    </submittedName>
</protein>
<comment type="caution">
    <text evidence="2">The sequence shown here is derived from an EMBL/GenBank/DDBJ whole genome shotgun (WGS) entry which is preliminary data.</text>
</comment>
<accession>A0A918K373</accession>
<dbReference type="EMBL" id="BMXR01000002">
    <property type="protein sequence ID" value="GGX46246.1"/>
    <property type="molecule type" value="Genomic_DNA"/>
</dbReference>
<reference evidence="2" key="1">
    <citation type="journal article" date="2014" name="Int. J. Syst. Evol. Microbiol.">
        <title>Complete genome sequence of Corynebacterium casei LMG S-19264T (=DSM 44701T), isolated from a smear-ripened cheese.</title>
        <authorList>
            <consortium name="US DOE Joint Genome Institute (JGI-PGF)"/>
            <person name="Walter F."/>
            <person name="Albersmeier A."/>
            <person name="Kalinowski J."/>
            <person name="Ruckert C."/>
        </authorList>
    </citation>
    <scope>NUCLEOTIDE SEQUENCE</scope>
    <source>
        <strain evidence="2">KCTC 22169</strain>
    </source>
</reference>
<dbReference type="Proteomes" id="UP000626148">
    <property type="component" value="Unassembled WGS sequence"/>
</dbReference>
<gene>
    <name evidence="2" type="ORF">GCM10007392_11640</name>
</gene>
<name>A0A918K373_9GAMM</name>
<evidence type="ECO:0000256" key="1">
    <source>
        <dbReference type="SAM" id="MobiDB-lite"/>
    </source>
</evidence>
<organism evidence="2 3">
    <name type="scientific">Saccharospirillum salsuginis</name>
    <dbReference type="NCBI Taxonomy" id="418750"/>
    <lineage>
        <taxon>Bacteria</taxon>
        <taxon>Pseudomonadati</taxon>
        <taxon>Pseudomonadota</taxon>
        <taxon>Gammaproteobacteria</taxon>
        <taxon>Oceanospirillales</taxon>
        <taxon>Saccharospirillaceae</taxon>
        <taxon>Saccharospirillum</taxon>
    </lineage>
</organism>
<evidence type="ECO:0000313" key="3">
    <source>
        <dbReference type="Proteomes" id="UP000626148"/>
    </source>
</evidence>
<keyword evidence="3" id="KW-1185">Reference proteome</keyword>
<proteinExistence type="predicted"/>